<proteinExistence type="predicted"/>
<comment type="caution">
    <text evidence="1">The sequence shown here is derived from an EMBL/GenBank/DDBJ whole genome shotgun (WGS) entry which is preliminary data.</text>
</comment>
<organism evidence="1 2">
    <name type="scientific">Cichorium intybus</name>
    <name type="common">Chicory</name>
    <dbReference type="NCBI Taxonomy" id="13427"/>
    <lineage>
        <taxon>Eukaryota</taxon>
        <taxon>Viridiplantae</taxon>
        <taxon>Streptophyta</taxon>
        <taxon>Embryophyta</taxon>
        <taxon>Tracheophyta</taxon>
        <taxon>Spermatophyta</taxon>
        <taxon>Magnoliopsida</taxon>
        <taxon>eudicotyledons</taxon>
        <taxon>Gunneridae</taxon>
        <taxon>Pentapetalae</taxon>
        <taxon>asterids</taxon>
        <taxon>campanulids</taxon>
        <taxon>Asterales</taxon>
        <taxon>Asteraceae</taxon>
        <taxon>Cichorioideae</taxon>
        <taxon>Cichorieae</taxon>
        <taxon>Cichoriinae</taxon>
        <taxon>Cichorium</taxon>
    </lineage>
</organism>
<dbReference type="Proteomes" id="UP001055811">
    <property type="component" value="Linkage Group LG03"/>
</dbReference>
<sequence length="315" mass="35693">MPSPPFTIYACYHCPNRRTIATIGPPLSSSRSTATLLHLIEKIDVATIVDAMDCQLFCFSTTTTTPHLLKSHITTVSTIRTQCVVARHRLPPPYYFRQIANYTFINDVKLNFLDDRLVCVGYSSAGLLALMLFWDNLRKFRLGRSIEHFVLFQNFLFKLSKEDSQLKATDFGLSEFITPAVLLCHTNEPRAAQNLNFLLPMLDCSFNIYSFVNGKSQAEGLNKFIEIMWPNLDKQLKDHYIRGTVEDILLVANGSTRTLFSSPPFYKPFNFPNSNTARHTSMISSSMSIAPLMFTTAIKLQPGTRSTYNLAYDRG</sequence>
<evidence type="ECO:0000313" key="1">
    <source>
        <dbReference type="EMBL" id="KAI3766038.1"/>
    </source>
</evidence>
<dbReference type="EMBL" id="CM042011">
    <property type="protein sequence ID" value="KAI3766038.1"/>
    <property type="molecule type" value="Genomic_DNA"/>
</dbReference>
<protein>
    <submittedName>
        <fullName evidence="1">Uncharacterized protein</fullName>
    </submittedName>
</protein>
<reference evidence="1 2" key="2">
    <citation type="journal article" date="2022" name="Mol. Ecol. Resour.">
        <title>The genomes of chicory, endive, great burdock and yacon provide insights into Asteraceae paleo-polyploidization history and plant inulin production.</title>
        <authorList>
            <person name="Fan W."/>
            <person name="Wang S."/>
            <person name="Wang H."/>
            <person name="Wang A."/>
            <person name="Jiang F."/>
            <person name="Liu H."/>
            <person name="Zhao H."/>
            <person name="Xu D."/>
            <person name="Zhang Y."/>
        </authorList>
    </citation>
    <scope>NUCLEOTIDE SEQUENCE [LARGE SCALE GENOMIC DNA]</scope>
    <source>
        <strain evidence="2">cv. Punajuju</strain>
        <tissue evidence="1">Leaves</tissue>
    </source>
</reference>
<accession>A0ACB9F5I2</accession>
<evidence type="ECO:0000313" key="2">
    <source>
        <dbReference type="Proteomes" id="UP001055811"/>
    </source>
</evidence>
<name>A0ACB9F5I2_CICIN</name>
<keyword evidence="2" id="KW-1185">Reference proteome</keyword>
<gene>
    <name evidence="1" type="ORF">L2E82_16086</name>
</gene>
<reference evidence="2" key="1">
    <citation type="journal article" date="2022" name="Mol. Ecol. Resour.">
        <title>The genomes of chicory, endive, great burdock and yacon provide insights into Asteraceae palaeo-polyploidization history and plant inulin production.</title>
        <authorList>
            <person name="Fan W."/>
            <person name="Wang S."/>
            <person name="Wang H."/>
            <person name="Wang A."/>
            <person name="Jiang F."/>
            <person name="Liu H."/>
            <person name="Zhao H."/>
            <person name="Xu D."/>
            <person name="Zhang Y."/>
        </authorList>
    </citation>
    <scope>NUCLEOTIDE SEQUENCE [LARGE SCALE GENOMIC DNA]</scope>
    <source>
        <strain evidence="2">cv. Punajuju</strain>
    </source>
</reference>